<dbReference type="AlphaFoldDB" id="E3NV14"/>
<dbReference type="InterPro" id="IPR019426">
    <property type="entry name" value="7TM_GPCR_serpentine_rcpt_Srv"/>
</dbReference>
<feature type="transmembrane region" description="Helical" evidence="1">
    <location>
        <begin position="37"/>
        <end position="55"/>
    </location>
</feature>
<organism evidence="3">
    <name type="scientific">Caenorhabditis remanei</name>
    <name type="common">Caenorhabditis vulgaris</name>
    <dbReference type="NCBI Taxonomy" id="31234"/>
    <lineage>
        <taxon>Eukaryota</taxon>
        <taxon>Metazoa</taxon>
        <taxon>Ecdysozoa</taxon>
        <taxon>Nematoda</taxon>
        <taxon>Chromadorea</taxon>
        <taxon>Rhabditida</taxon>
        <taxon>Rhabditina</taxon>
        <taxon>Rhabditomorpha</taxon>
        <taxon>Rhabditoidea</taxon>
        <taxon>Rhabditidae</taxon>
        <taxon>Peloderinae</taxon>
        <taxon>Caenorhabditis</taxon>
    </lineage>
</organism>
<dbReference type="Pfam" id="PF10323">
    <property type="entry name" value="7TM_GPCR_Srv"/>
    <property type="match status" value="1"/>
</dbReference>
<gene>
    <name evidence="2" type="ORF">CRE_26024</name>
</gene>
<dbReference type="OrthoDB" id="5798218at2759"/>
<protein>
    <submittedName>
        <fullName evidence="2">Uncharacterized protein</fullName>
    </submittedName>
</protein>
<sequence>MTSSLPSEFWNLQMADINYTRTEEDEKLIRTVENVQFCAFCVTLTVHFTIVWALFEAHHRRFEELMSPFFKLCLATAGVDICICQAMGVSILAANRLSVMLFPTKFHLMWQGYRIWIAISIQYLSGLSVGIATFFNPTQLFRNEQNGIVPKFLNITMTNTFFVIGGAFLALNCLFLVLTYCYLFAVLHQRNRNAPVRISEELQKDNSFNFQSQPVRYQSKRKEKAKMREAKLFTMSTITVGVQMSVLLLFIFGGSDILGFSTDQFYMVYNALRSV</sequence>
<proteinExistence type="predicted"/>
<keyword evidence="3" id="KW-1185">Reference proteome</keyword>
<dbReference type="Gene3D" id="1.20.1070.10">
    <property type="entry name" value="Rhodopsin 7-helix transmembrane proteins"/>
    <property type="match status" value="1"/>
</dbReference>
<name>E3NV14_CAERE</name>
<keyword evidence="1" id="KW-1133">Transmembrane helix</keyword>
<dbReference type="PANTHER" id="PTHR31748:SF6">
    <property type="entry name" value="G_PROTEIN_RECEP_F1_2 DOMAIN-CONTAINING PROTEIN"/>
    <property type="match status" value="1"/>
</dbReference>
<evidence type="ECO:0000313" key="3">
    <source>
        <dbReference type="Proteomes" id="UP000008281"/>
    </source>
</evidence>
<evidence type="ECO:0000256" key="1">
    <source>
        <dbReference type="SAM" id="Phobius"/>
    </source>
</evidence>
<feature type="transmembrane region" description="Helical" evidence="1">
    <location>
        <begin position="230"/>
        <end position="252"/>
    </location>
</feature>
<keyword evidence="1" id="KW-0472">Membrane</keyword>
<feature type="transmembrane region" description="Helical" evidence="1">
    <location>
        <begin position="75"/>
        <end position="94"/>
    </location>
</feature>
<dbReference type="HOGENOM" id="CLU_065657_0_0_1"/>
<accession>E3NV14</accession>
<dbReference type="SUPFAM" id="SSF81321">
    <property type="entry name" value="Family A G protein-coupled receptor-like"/>
    <property type="match status" value="1"/>
</dbReference>
<feature type="transmembrane region" description="Helical" evidence="1">
    <location>
        <begin position="115"/>
        <end position="135"/>
    </location>
</feature>
<dbReference type="PANTHER" id="PTHR31748">
    <property type="entry name" value="SERPENTINE RECEPTOR, CLASS V"/>
    <property type="match status" value="1"/>
</dbReference>
<keyword evidence="1" id="KW-0812">Transmembrane</keyword>
<reference evidence="2" key="1">
    <citation type="submission" date="2007-07" db="EMBL/GenBank/DDBJ databases">
        <title>PCAP assembly of the Caenorhabditis remanei genome.</title>
        <authorList>
            <consortium name="The Caenorhabditis remanei Sequencing Consortium"/>
            <person name="Wilson R.K."/>
        </authorList>
    </citation>
    <scope>NUCLEOTIDE SEQUENCE [LARGE SCALE GENOMIC DNA]</scope>
    <source>
        <strain evidence="2">PB4641</strain>
    </source>
</reference>
<dbReference type="EMBL" id="DS270756">
    <property type="protein sequence ID" value="EFO97008.1"/>
    <property type="molecule type" value="Genomic_DNA"/>
</dbReference>
<feature type="transmembrane region" description="Helical" evidence="1">
    <location>
        <begin position="161"/>
        <end position="187"/>
    </location>
</feature>
<dbReference type="InParanoid" id="E3NV14"/>
<dbReference type="eggNOG" id="ENOG502R78V">
    <property type="taxonomic scope" value="Eukaryota"/>
</dbReference>
<dbReference type="Proteomes" id="UP000008281">
    <property type="component" value="Unassembled WGS sequence"/>
</dbReference>
<dbReference type="STRING" id="31234.E3NV14"/>
<evidence type="ECO:0000313" key="2">
    <source>
        <dbReference type="EMBL" id="EFO97008.1"/>
    </source>
</evidence>